<proteinExistence type="predicted"/>
<dbReference type="AlphaFoldDB" id="F0WI14"/>
<dbReference type="HOGENOM" id="CLU_3000394_0_0_1"/>
<gene>
    <name evidence="1" type="primary">AlNc14C106G6221</name>
    <name evidence="1" type="ORF">ALNC14_070340</name>
</gene>
<reference evidence="1" key="1">
    <citation type="journal article" date="2011" name="PLoS Biol.">
        <title>Gene gain and loss during evolution of obligate parasitism in the white rust pathogen of Arabidopsis thaliana.</title>
        <authorList>
            <person name="Kemen E."/>
            <person name="Gardiner A."/>
            <person name="Schultz-Larsen T."/>
            <person name="Kemen A.C."/>
            <person name="Balmuth A.L."/>
            <person name="Robert-Seilaniantz A."/>
            <person name="Bailey K."/>
            <person name="Holub E."/>
            <person name="Studholme D.J."/>
            <person name="Maclean D."/>
            <person name="Jones J.D."/>
        </authorList>
    </citation>
    <scope>NUCLEOTIDE SEQUENCE</scope>
</reference>
<organism evidence="1">
    <name type="scientific">Albugo laibachii Nc14</name>
    <dbReference type="NCBI Taxonomy" id="890382"/>
    <lineage>
        <taxon>Eukaryota</taxon>
        <taxon>Sar</taxon>
        <taxon>Stramenopiles</taxon>
        <taxon>Oomycota</taxon>
        <taxon>Peronosporomycetes</taxon>
        <taxon>Albuginales</taxon>
        <taxon>Albuginaceae</taxon>
        <taxon>Albugo</taxon>
    </lineage>
</organism>
<dbReference type="EMBL" id="FR824151">
    <property type="protein sequence ID" value="CCA20891.1"/>
    <property type="molecule type" value="Genomic_DNA"/>
</dbReference>
<protein>
    <submittedName>
        <fullName evidence="1">AlNc14C106G6221 protein</fullName>
    </submittedName>
</protein>
<accession>F0WI14</accession>
<evidence type="ECO:0000313" key="1">
    <source>
        <dbReference type="EMBL" id="CCA20891.1"/>
    </source>
</evidence>
<reference evidence="1" key="2">
    <citation type="submission" date="2011-02" db="EMBL/GenBank/DDBJ databases">
        <authorList>
            <person name="MacLean D."/>
        </authorList>
    </citation>
    <scope>NUCLEOTIDE SEQUENCE</scope>
</reference>
<sequence length="57" mass="6535">MRVGEWKLEILKLSYTMKSGKLADGASYAVPLTQRDATWRKCNHLLTNHDREVLVSC</sequence>
<name>F0WI14_9STRA</name>